<organism evidence="4">
    <name type="scientific">Staphylococcus schleiferi</name>
    <dbReference type="NCBI Taxonomy" id="1295"/>
    <lineage>
        <taxon>Bacteria</taxon>
        <taxon>Bacillati</taxon>
        <taxon>Bacillota</taxon>
        <taxon>Bacilli</taxon>
        <taxon>Bacillales</taxon>
        <taxon>Staphylococcaceae</taxon>
        <taxon>Staphylococcus</taxon>
    </lineage>
</organism>
<dbReference type="EMBL" id="KP670395">
    <property type="protein sequence ID" value="AKB09686.1"/>
    <property type="molecule type" value="Genomic_DNA"/>
</dbReference>
<evidence type="ECO:0000313" key="4">
    <source>
        <dbReference type="EMBL" id="AKB09686.1"/>
    </source>
</evidence>
<dbReference type="RefSeq" id="WP_031922605.1">
    <property type="nucleotide sequence ID" value="NZ_KP670395.1"/>
</dbReference>
<sequence>MSNQFFTIQENYRERFFQLPKVFFTNPKYIKLKNVSKVAYAILQDRLQLSIKNKWIDEDGRIYFIYTDQKLMDILNISKNHVTTVKKELKEAGLLIQKRQGLNKPNISYLLKPEITSDDIYQIETQENDLETSHDKESHTEGIRNHTQRESGITHRGNLESHTEGTNDTDINDTDINDTDINDMNDMNDREIFRQNIQKTLNEHSNHANHFSKTHDKEDLKYLELQEFPKLSKNYINNFSYEEVKSIKSVILKAKTSFNDKYNTVYMLEDIDEELLSVLKRFKGYLVKKQEKVANMEGYLMRSIIAELEEMHSTIMRRKHIENSPFSFFNQG</sequence>
<reference evidence="4" key="1">
    <citation type="journal article" date="2015" name="Genome Announc.">
        <title>Complete Genome Sequence and Methylome of Staphylococcus schleiferi, an Important Cause of Skin and Ear Infections in Veterinary Medicine.</title>
        <authorList>
            <person name="Misic A.M."/>
            <person name="Cain C.L."/>
            <person name="Morris D.O."/>
            <person name="Rankin S.C."/>
            <person name="Beiting D.P."/>
        </authorList>
    </citation>
    <scope>NUCLEOTIDE SEQUENCE</scope>
    <source>
        <strain evidence="4">5909-02</strain>
        <plasmid evidence="4">p5909-02</plasmid>
    </source>
</reference>
<evidence type="ECO:0000259" key="3">
    <source>
        <dbReference type="Pfam" id="PF18008"/>
    </source>
</evidence>
<feature type="region of interest" description="Disordered" evidence="1">
    <location>
        <begin position="128"/>
        <end position="182"/>
    </location>
</feature>
<feature type="domain" description="Replication initiator A N-terminal" evidence="2">
    <location>
        <begin position="15"/>
        <end position="89"/>
    </location>
</feature>
<evidence type="ECO:0000256" key="1">
    <source>
        <dbReference type="SAM" id="MobiDB-lite"/>
    </source>
</evidence>
<dbReference type="Pfam" id="PF06970">
    <property type="entry name" value="RepA_N"/>
    <property type="match status" value="1"/>
</dbReference>
<name>A0A0K0ME26_STASC</name>
<feature type="compositionally biased region" description="Acidic residues" evidence="1">
    <location>
        <begin position="170"/>
        <end position="182"/>
    </location>
</feature>
<geneLocation type="plasmid" evidence="4">
    <name>p5909-02</name>
</geneLocation>
<protein>
    <submittedName>
        <fullName evidence="4">Replication protein</fullName>
    </submittedName>
</protein>
<dbReference type="Pfam" id="PF18008">
    <property type="entry name" value="Bac_RepA_C"/>
    <property type="match status" value="1"/>
</dbReference>
<proteinExistence type="predicted"/>
<gene>
    <name evidence="4" type="ORF">NP71_p00110</name>
</gene>
<evidence type="ECO:0000259" key="2">
    <source>
        <dbReference type="Pfam" id="PF06970"/>
    </source>
</evidence>
<dbReference type="InterPro" id="IPR010724">
    <property type="entry name" value="RepA_N"/>
</dbReference>
<feature type="domain" description="Replication initiator protein A C-terminal" evidence="3">
    <location>
        <begin position="234"/>
        <end position="312"/>
    </location>
</feature>
<feature type="compositionally biased region" description="Basic and acidic residues" evidence="1">
    <location>
        <begin position="131"/>
        <end position="165"/>
    </location>
</feature>
<dbReference type="AlphaFoldDB" id="A0A0K0ME26"/>
<dbReference type="InterPro" id="IPR041151">
    <property type="entry name" value="Bac_RepA_C"/>
</dbReference>
<accession>A0A0K0ME26</accession>
<keyword evidence="4" id="KW-0614">Plasmid</keyword>